<dbReference type="InterPro" id="IPR035848">
    <property type="entry name" value="SH3BP2"/>
</dbReference>
<organism evidence="6 7">
    <name type="scientific">Capsaspora owczarzaki (strain ATCC 30864)</name>
    <dbReference type="NCBI Taxonomy" id="595528"/>
    <lineage>
        <taxon>Eukaryota</taxon>
        <taxon>Filasterea</taxon>
        <taxon>Capsaspora</taxon>
    </lineage>
</organism>
<accession>A0A0D2UNU8</accession>
<dbReference type="CDD" id="cd00173">
    <property type="entry name" value="SH2"/>
    <property type="match status" value="1"/>
</dbReference>
<dbReference type="PANTHER" id="PTHR15126">
    <property type="entry name" value="SH3-BINDING"/>
    <property type="match status" value="1"/>
</dbReference>
<dbReference type="Pfam" id="PF00017">
    <property type="entry name" value="SH2"/>
    <property type="match status" value="1"/>
</dbReference>
<dbReference type="InterPro" id="IPR000980">
    <property type="entry name" value="SH2"/>
</dbReference>
<dbReference type="GO" id="GO:0007165">
    <property type="term" value="P:signal transduction"/>
    <property type="evidence" value="ECO:0007669"/>
    <property type="project" value="InterPro"/>
</dbReference>
<reference evidence="7" key="1">
    <citation type="submission" date="2011-02" db="EMBL/GenBank/DDBJ databases">
        <title>The Genome Sequence of Capsaspora owczarzaki ATCC 30864.</title>
        <authorList>
            <person name="Russ C."/>
            <person name="Cuomo C."/>
            <person name="Burger G."/>
            <person name="Gray M.W."/>
            <person name="Holland P.W.H."/>
            <person name="King N."/>
            <person name="Lang F.B.F."/>
            <person name="Roger A.J."/>
            <person name="Ruiz-Trillo I."/>
            <person name="Young S.K."/>
            <person name="Zeng Q."/>
            <person name="Gargeya S."/>
            <person name="Alvarado L."/>
            <person name="Berlin A."/>
            <person name="Chapman S.B."/>
            <person name="Chen Z."/>
            <person name="Freedman E."/>
            <person name="Gellesch M."/>
            <person name="Goldberg J."/>
            <person name="Griggs A."/>
            <person name="Gujja S."/>
            <person name="Heilman E."/>
            <person name="Heiman D."/>
            <person name="Howarth C."/>
            <person name="Mehta T."/>
            <person name="Neiman D."/>
            <person name="Pearson M."/>
            <person name="Roberts A."/>
            <person name="Saif S."/>
            <person name="Shea T."/>
            <person name="Shenoy N."/>
            <person name="Sisk P."/>
            <person name="Stolte C."/>
            <person name="Sykes S."/>
            <person name="White J."/>
            <person name="Yandava C."/>
            <person name="Haas B."/>
            <person name="Nusbaum C."/>
            <person name="Birren B."/>
        </authorList>
    </citation>
    <scope>NUCLEOTIDE SEQUENCE</scope>
    <source>
        <strain evidence="7">ATCC 30864</strain>
    </source>
</reference>
<evidence type="ECO:0000259" key="4">
    <source>
        <dbReference type="PROSITE" id="PS50001"/>
    </source>
</evidence>
<dbReference type="InterPro" id="IPR001849">
    <property type="entry name" value="PH_domain"/>
</dbReference>
<feature type="domain" description="SH2" evidence="4">
    <location>
        <begin position="317"/>
        <end position="409"/>
    </location>
</feature>
<dbReference type="STRING" id="595528.A0A0D2UNU8"/>
<feature type="compositionally biased region" description="Acidic residues" evidence="3">
    <location>
        <begin position="197"/>
        <end position="206"/>
    </location>
</feature>
<dbReference type="Gene3D" id="3.30.505.10">
    <property type="entry name" value="SH2 domain"/>
    <property type="match status" value="1"/>
</dbReference>
<dbReference type="GO" id="GO:0017124">
    <property type="term" value="F:SH3 domain binding"/>
    <property type="evidence" value="ECO:0007669"/>
    <property type="project" value="TreeGrafter"/>
</dbReference>
<dbReference type="OrthoDB" id="3175255at2759"/>
<dbReference type="PROSITE" id="PS50003">
    <property type="entry name" value="PH_DOMAIN"/>
    <property type="match status" value="1"/>
</dbReference>
<dbReference type="PhylomeDB" id="A0A0D2UNU8"/>
<dbReference type="InterPro" id="IPR011993">
    <property type="entry name" value="PH-like_dom_sf"/>
</dbReference>
<evidence type="ECO:0000313" key="7">
    <source>
        <dbReference type="Proteomes" id="UP000008743"/>
    </source>
</evidence>
<dbReference type="PANTHER" id="PTHR15126:SF4">
    <property type="entry name" value="SH3 DOMAIN-BINDING PROTEIN 2"/>
    <property type="match status" value="1"/>
</dbReference>
<dbReference type="SUPFAM" id="SSF50729">
    <property type="entry name" value="PH domain-like"/>
    <property type="match status" value="1"/>
</dbReference>
<dbReference type="EMBL" id="KE346371">
    <property type="protein sequence ID" value="KJE96621.1"/>
    <property type="molecule type" value="Genomic_DNA"/>
</dbReference>
<feature type="domain" description="PH" evidence="5">
    <location>
        <begin position="20"/>
        <end position="118"/>
    </location>
</feature>
<sequence>MSASAIPLSNVSAPDLKRAGCARFGFLRKLTGAMGSWKLRYILVRAGCVYIYKTATASSSQEQYPLVLFDFEGKSEFRKVQHVMRLVPKSPSINPIYLAAASLTDMEAWLKVFRTEAARFVQRPSFVGGAPSTPPARAPAPLTSARSSLSLGGSPAHAPPVPGQGEGSYIYDFDSYDAAHDYHDLEPGAEGDAYIQLEDDDDDDDDVHNGDYVDLESDEEEGGLHPYDDVFDDGQPIGHSYPSHGGHNSPAALPPVSRDNKPRGAPELPARGSGGGGVHTPPPLPGNHPMARPGGVSGRGSAPAVRPPLTCVEDARWFYREISREVAEAKLMTQAAGAFLIRCSETQPGKHVLSVMGYDRVRHYKIFSERNSYSIADDKTFTSELDLLKHYHTSTLPNATDNLRILKGVVS</sequence>
<evidence type="ECO:0000313" key="6">
    <source>
        <dbReference type="EMBL" id="KJE96621.1"/>
    </source>
</evidence>
<keyword evidence="7" id="KW-1185">Reference proteome</keyword>
<dbReference type="InterPro" id="IPR036860">
    <property type="entry name" value="SH2_dom_sf"/>
</dbReference>
<dbReference type="SMART" id="SM00233">
    <property type="entry name" value="PH"/>
    <property type="match status" value="1"/>
</dbReference>
<evidence type="ECO:0000256" key="3">
    <source>
        <dbReference type="SAM" id="MobiDB-lite"/>
    </source>
</evidence>
<feature type="region of interest" description="Disordered" evidence="3">
    <location>
        <begin position="196"/>
        <end position="307"/>
    </location>
</feature>
<dbReference type="RefSeq" id="XP_004344541.1">
    <property type="nucleotide sequence ID" value="XM_004344491.2"/>
</dbReference>
<evidence type="ECO:0008006" key="8">
    <source>
        <dbReference type="Google" id="ProtNLM"/>
    </source>
</evidence>
<feature type="compositionally biased region" description="Low complexity" evidence="3">
    <location>
        <begin position="139"/>
        <end position="150"/>
    </location>
</feature>
<gene>
    <name evidence="6" type="ORF">CAOG_006920</name>
</gene>
<evidence type="ECO:0000256" key="2">
    <source>
        <dbReference type="PROSITE-ProRule" id="PRU00191"/>
    </source>
</evidence>
<dbReference type="Pfam" id="PF00169">
    <property type="entry name" value="PH"/>
    <property type="match status" value="1"/>
</dbReference>
<dbReference type="InParanoid" id="A0A0D2UNU8"/>
<dbReference type="PRINTS" id="PR00401">
    <property type="entry name" value="SH2DOMAIN"/>
</dbReference>
<proteinExistence type="predicted"/>
<dbReference type="SMART" id="SM00252">
    <property type="entry name" value="SH2"/>
    <property type="match status" value="1"/>
</dbReference>
<dbReference type="PROSITE" id="PS50001">
    <property type="entry name" value="SH2"/>
    <property type="match status" value="1"/>
</dbReference>
<dbReference type="SUPFAM" id="SSF55550">
    <property type="entry name" value="SH2 domain"/>
    <property type="match status" value="1"/>
</dbReference>
<name>A0A0D2UNU8_CAPO3</name>
<keyword evidence="1 2" id="KW-0727">SH2 domain</keyword>
<dbReference type="Proteomes" id="UP000008743">
    <property type="component" value="Unassembled WGS sequence"/>
</dbReference>
<evidence type="ECO:0000256" key="1">
    <source>
        <dbReference type="ARBA" id="ARBA00022999"/>
    </source>
</evidence>
<feature type="region of interest" description="Disordered" evidence="3">
    <location>
        <begin position="125"/>
        <end position="169"/>
    </location>
</feature>
<evidence type="ECO:0000259" key="5">
    <source>
        <dbReference type="PROSITE" id="PS50003"/>
    </source>
</evidence>
<dbReference type="eggNOG" id="KOG0197">
    <property type="taxonomic scope" value="Eukaryota"/>
</dbReference>
<dbReference type="AlphaFoldDB" id="A0A0D2UNU8"/>
<protein>
    <recommendedName>
        <fullName evidence="8">SH2 domain-containing protein</fullName>
    </recommendedName>
</protein>
<dbReference type="Gene3D" id="2.30.29.30">
    <property type="entry name" value="Pleckstrin-homology domain (PH domain)/Phosphotyrosine-binding domain (PTB)"/>
    <property type="match status" value="1"/>
</dbReference>